<dbReference type="GO" id="GO:0010082">
    <property type="term" value="P:regulation of root meristem growth"/>
    <property type="evidence" value="ECO:0007669"/>
    <property type="project" value="InterPro"/>
</dbReference>
<dbReference type="InterPro" id="IPR038804">
    <property type="entry name" value="RGF3"/>
</dbReference>
<dbReference type="Proteomes" id="UP000811609">
    <property type="component" value="Chromosome 15"/>
</dbReference>
<dbReference type="GO" id="GO:0030154">
    <property type="term" value="P:cell differentiation"/>
    <property type="evidence" value="ECO:0007669"/>
    <property type="project" value="TreeGrafter"/>
</dbReference>
<evidence type="ECO:0000256" key="1">
    <source>
        <dbReference type="SAM" id="SignalP"/>
    </source>
</evidence>
<organism evidence="2 3">
    <name type="scientific">Carya illinoinensis</name>
    <name type="common">Pecan</name>
    <dbReference type="NCBI Taxonomy" id="32201"/>
    <lineage>
        <taxon>Eukaryota</taxon>
        <taxon>Viridiplantae</taxon>
        <taxon>Streptophyta</taxon>
        <taxon>Embryophyta</taxon>
        <taxon>Tracheophyta</taxon>
        <taxon>Spermatophyta</taxon>
        <taxon>Magnoliopsida</taxon>
        <taxon>eudicotyledons</taxon>
        <taxon>Gunneridae</taxon>
        <taxon>Pentapetalae</taxon>
        <taxon>rosids</taxon>
        <taxon>fabids</taxon>
        <taxon>Fagales</taxon>
        <taxon>Juglandaceae</taxon>
        <taxon>Carya</taxon>
    </lineage>
</organism>
<feature type="signal peptide" evidence="1">
    <location>
        <begin position="1"/>
        <end position="19"/>
    </location>
</feature>
<name>A0A8T1NE83_CARIL</name>
<reference evidence="2" key="1">
    <citation type="submission" date="2020-12" db="EMBL/GenBank/DDBJ databases">
        <title>WGS assembly of Carya illinoinensis cv. Pawnee.</title>
        <authorList>
            <person name="Platts A."/>
            <person name="Shu S."/>
            <person name="Wright S."/>
            <person name="Barry K."/>
            <person name="Edger P."/>
            <person name="Pires J.C."/>
            <person name="Schmutz J."/>
        </authorList>
    </citation>
    <scope>NUCLEOTIDE SEQUENCE</scope>
    <source>
        <tissue evidence="2">Leaf</tissue>
    </source>
</reference>
<sequence length="135" mass="15051">MSIRVVSFILMFLMLPVRDYRSFAQTEGRRSTRMNVEEKIYGGVPAEAEVLGKGLGSGRKMMIKRDMGLVKDEGLKGDDLTIKGTAANSVGIQNRSCKLRIRAVPRPMDRDVKMAGFVAFNADYHVPKPHPPKNN</sequence>
<dbReference type="PANTHER" id="PTHR36313:SF2">
    <property type="match status" value="1"/>
</dbReference>
<accession>A0A8T1NE83</accession>
<evidence type="ECO:0000313" key="2">
    <source>
        <dbReference type="EMBL" id="KAG6627280.1"/>
    </source>
</evidence>
<gene>
    <name evidence="2" type="ORF">CIPAW_15G115900</name>
</gene>
<dbReference type="GO" id="GO:0008083">
    <property type="term" value="F:growth factor activity"/>
    <property type="evidence" value="ECO:0007669"/>
    <property type="project" value="InterPro"/>
</dbReference>
<dbReference type="GO" id="GO:0005615">
    <property type="term" value="C:extracellular space"/>
    <property type="evidence" value="ECO:0007669"/>
    <property type="project" value="TreeGrafter"/>
</dbReference>
<dbReference type="GO" id="GO:0010628">
    <property type="term" value="P:positive regulation of gene expression"/>
    <property type="evidence" value="ECO:0007669"/>
    <property type="project" value="TreeGrafter"/>
</dbReference>
<protein>
    <submittedName>
        <fullName evidence="2">Uncharacterized protein</fullName>
    </submittedName>
</protein>
<dbReference type="PANTHER" id="PTHR36313">
    <property type="entry name" value="ROOT MERISTEM GROWTH FACTOR 2"/>
    <property type="match status" value="1"/>
</dbReference>
<keyword evidence="1" id="KW-0732">Signal</keyword>
<feature type="chain" id="PRO_5035857156" evidence="1">
    <location>
        <begin position="20"/>
        <end position="135"/>
    </location>
</feature>
<dbReference type="GO" id="GO:0008284">
    <property type="term" value="P:positive regulation of cell population proliferation"/>
    <property type="evidence" value="ECO:0007669"/>
    <property type="project" value="TreeGrafter"/>
</dbReference>
<dbReference type="AlphaFoldDB" id="A0A8T1NE83"/>
<keyword evidence="3" id="KW-1185">Reference proteome</keyword>
<evidence type="ECO:0000313" key="3">
    <source>
        <dbReference type="Proteomes" id="UP000811609"/>
    </source>
</evidence>
<dbReference type="EMBL" id="CM031823">
    <property type="protein sequence ID" value="KAG6627280.1"/>
    <property type="molecule type" value="Genomic_DNA"/>
</dbReference>
<proteinExistence type="predicted"/>
<comment type="caution">
    <text evidence="2">The sequence shown here is derived from an EMBL/GenBank/DDBJ whole genome shotgun (WGS) entry which is preliminary data.</text>
</comment>